<evidence type="ECO:0000313" key="5">
    <source>
        <dbReference type="Proteomes" id="UP001230188"/>
    </source>
</evidence>
<keyword evidence="5" id="KW-1185">Reference proteome</keyword>
<proteinExistence type="inferred from homology"/>
<dbReference type="SUPFAM" id="SSF52833">
    <property type="entry name" value="Thioredoxin-like"/>
    <property type="match status" value="1"/>
</dbReference>
<accession>A0AAD7XL20</accession>
<feature type="domain" description="Phosducin" evidence="3">
    <location>
        <begin position="118"/>
        <end position="266"/>
    </location>
</feature>
<evidence type="ECO:0000256" key="1">
    <source>
        <dbReference type="ARBA" id="ARBA00009686"/>
    </source>
</evidence>
<dbReference type="PANTHER" id="PTHR46052">
    <property type="entry name" value="PHOSDUCIN-LIKE PROTEIN"/>
    <property type="match status" value="1"/>
</dbReference>
<protein>
    <recommendedName>
        <fullName evidence="3">Phosducin domain-containing protein</fullName>
    </recommendedName>
</protein>
<dbReference type="Gene3D" id="3.40.30.10">
    <property type="entry name" value="Glutaredoxin"/>
    <property type="match status" value="1"/>
</dbReference>
<evidence type="ECO:0000259" key="3">
    <source>
        <dbReference type="Pfam" id="PF02114"/>
    </source>
</evidence>
<organism evidence="4 5">
    <name type="scientific">Chrysophaeum taylorii</name>
    <dbReference type="NCBI Taxonomy" id="2483200"/>
    <lineage>
        <taxon>Eukaryota</taxon>
        <taxon>Sar</taxon>
        <taxon>Stramenopiles</taxon>
        <taxon>Ochrophyta</taxon>
        <taxon>Pelagophyceae</taxon>
        <taxon>Pelagomonadales</taxon>
        <taxon>Pelagomonadaceae</taxon>
        <taxon>Chrysophaeum</taxon>
    </lineage>
</organism>
<dbReference type="InterPro" id="IPR051499">
    <property type="entry name" value="Phosducin-like_reg"/>
</dbReference>
<gene>
    <name evidence="4" type="ORF">CTAYLR_010381</name>
</gene>
<evidence type="ECO:0000256" key="2">
    <source>
        <dbReference type="SAM" id="MobiDB-lite"/>
    </source>
</evidence>
<feature type="region of interest" description="Disordered" evidence="2">
    <location>
        <begin position="15"/>
        <end position="72"/>
    </location>
</feature>
<evidence type="ECO:0000313" key="4">
    <source>
        <dbReference type="EMBL" id="KAJ8608289.1"/>
    </source>
</evidence>
<dbReference type="EMBL" id="JAQMWT010000175">
    <property type="protein sequence ID" value="KAJ8608289.1"/>
    <property type="molecule type" value="Genomic_DNA"/>
</dbReference>
<dbReference type="InterPro" id="IPR024253">
    <property type="entry name" value="Phosducin_thioredoxin-like_dom"/>
</dbReference>
<dbReference type="Proteomes" id="UP001230188">
    <property type="component" value="Unassembled WGS sequence"/>
</dbReference>
<feature type="compositionally biased region" description="Basic and acidic residues" evidence="2">
    <location>
        <begin position="20"/>
        <end position="36"/>
    </location>
</feature>
<comment type="caution">
    <text evidence="4">The sequence shown here is derived from an EMBL/GenBank/DDBJ whole genome shotgun (WGS) entry which is preliminary data.</text>
</comment>
<name>A0AAD7XL20_9STRA</name>
<comment type="similarity">
    <text evidence="1">Belongs to the phosducin family.</text>
</comment>
<sequence>MGDWGLEDKYLRRNIPGRYNHWDPDSDDELKAHREDAEFEEEDEPPVQPPPGPLPEAMRYGEAPGARRGGPKGQIAQYNWFKRMEYQEKLAAKAEREATLLRIATGTVRDPDAPLPVAEAAAADNNDDDDDEFIRAYRERRLRELKEDASKPVFGALRRDLTKDEYLAAITADPRIVVVLHIHDPRLPPCRRLEAILEVVAARRPDISFVSMTVDELGDDFDTDVMPILALYKAAEVADTLFRVTDNLDPHSEHDDLERLLDDCAVFAVKTQQPAPR</sequence>
<dbReference type="AlphaFoldDB" id="A0AAD7XL20"/>
<dbReference type="Pfam" id="PF02114">
    <property type="entry name" value="Phosducin"/>
    <property type="match status" value="1"/>
</dbReference>
<dbReference type="PANTHER" id="PTHR46052:SF1">
    <property type="entry name" value="PHOSDUCIN-LIKE PROTEIN"/>
    <property type="match status" value="1"/>
</dbReference>
<dbReference type="InterPro" id="IPR036249">
    <property type="entry name" value="Thioredoxin-like_sf"/>
</dbReference>
<reference evidence="4" key="1">
    <citation type="submission" date="2023-01" db="EMBL/GenBank/DDBJ databases">
        <title>Metagenome sequencing of chrysophaentin producing Chrysophaeum taylorii.</title>
        <authorList>
            <person name="Davison J."/>
            <person name="Bewley C."/>
        </authorList>
    </citation>
    <scope>NUCLEOTIDE SEQUENCE</scope>
    <source>
        <strain evidence="4">NIES-1699</strain>
    </source>
</reference>